<name>A0A5E7RMW9_PSEFL</name>
<dbReference type="RefSeq" id="WP_191628357.1">
    <property type="nucleotide sequence ID" value="NZ_CABVJE010000001.1"/>
</dbReference>
<comment type="cofactor">
    <cofactor evidence="5">
        <name>Fe(2+)</name>
        <dbReference type="ChEBI" id="CHEBI:29033"/>
    </cofactor>
    <text evidence="5">Binds 1 Fe(2+) ion per subunit.</text>
</comment>
<keyword evidence="3 6" id="KW-0560">Oxidoreductase</keyword>
<evidence type="ECO:0000256" key="5">
    <source>
        <dbReference type="PIRSR" id="PIRSR604294-1"/>
    </source>
</evidence>
<dbReference type="AlphaFoldDB" id="A0A5E7RMW9"/>
<dbReference type="PANTHER" id="PTHR10543:SF89">
    <property type="entry name" value="CAROTENOID 9,10(9',10')-CLEAVAGE DIOXYGENASE 1"/>
    <property type="match status" value="1"/>
</dbReference>
<dbReference type="Pfam" id="PF03055">
    <property type="entry name" value="RPE65"/>
    <property type="match status" value="1"/>
</dbReference>
<evidence type="ECO:0000256" key="2">
    <source>
        <dbReference type="ARBA" id="ARBA00022723"/>
    </source>
</evidence>
<keyword evidence="4 5" id="KW-0408">Iron</keyword>
<organism evidence="6 7">
    <name type="scientific">Pseudomonas fluorescens</name>
    <dbReference type="NCBI Taxonomy" id="294"/>
    <lineage>
        <taxon>Bacteria</taxon>
        <taxon>Pseudomonadati</taxon>
        <taxon>Pseudomonadota</taxon>
        <taxon>Gammaproteobacteria</taxon>
        <taxon>Pseudomonadales</taxon>
        <taxon>Pseudomonadaceae</taxon>
        <taxon>Pseudomonas</taxon>
    </lineage>
</organism>
<feature type="binding site" evidence="5">
    <location>
        <position position="452"/>
    </location>
    <ligand>
        <name>Fe cation</name>
        <dbReference type="ChEBI" id="CHEBI:24875"/>
        <note>catalytic</note>
    </ligand>
</feature>
<evidence type="ECO:0000256" key="1">
    <source>
        <dbReference type="ARBA" id="ARBA00006787"/>
    </source>
</evidence>
<dbReference type="Proteomes" id="UP000327191">
    <property type="component" value="Unassembled WGS sequence"/>
</dbReference>
<feature type="binding site" evidence="5">
    <location>
        <position position="284"/>
    </location>
    <ligand>
        <name>Fe cation</name>
        <dbReference type="ChEBI" id="CHEBI:24875"/>
        <note>catalytic</note>
    </ligand>
</feature>
<keyword evidence="6" id="KW-0223">Dioxygenase</keyword>
<sequence>MSTSNSNIPALPQSDLLYLNGPFAPIREEVTAFDLSVTGTIPQGLNGRLLRVGSNPYTIDDVDKYHWFAGTGMVHGIRLSEGRAAWYRNRYLIDDQVAALRARQPVPGARTAHYGQAWLDHNLNNTSAISLAGKVLAISEGGVIPIVLDDEELSTVGTESFNGTFPGAFTGHPHVDPDTGEMHAIGYYWEWDHVKYMTLDVEGKVRRVVDVPAPNRPIVHDFVMTKRFAIILDSPLVYDAEQARLGFYGAKWRDDLPAEFVLIPREGYSGDIQRIAIPPQTVMHYVNAYDLPDGRIVVDGVSNDRIMKQDPHGPLEGKLTMNRFTIDPNNGSVEVRVVSDLPQELPRIDDRKFSKQHRFSYSWGIGQESSIIKIDYEMDKVEQYRLEPGTYPSEPIFYPASPDAAEDEGWILSYIGDLRSNTSELAIFDARNLLDGPVARIQIPQRVPVTFHGNFFPD</sequence>
<dbReference type="GO" id="GO:0046872">
    <property type="term" value="F:metal ion binding"/>
    <property type="evidence" value="ECO:0007669"/>
    <property type="project" value="UniProtKB-KW"/>
</dbReference>
<dbReference type="InterPro" id="IPR004294">
    <property type="entry name" value="Carotenoid_Oase"/>
</dbReference>
<feature type="binding site" evidence="5">
    <location>
        <position position="220"/>
    </location>
    <ligand>
        <name>Fe cation</name>
        <dbReference type="ChEBI" id="CHEBI:24875"/>
        <note>catalytic</note>
    </ligand>
</feature>
<evidence type="ECO:0000313" key="7">
    <source>
        <dbReference type="Proteomes" id="UP000327191"/>
    </source>
</evidence>
<dbReference type="EMBL" id="CABVJE010000001">
    <property type="protein sequence ID" value="VVP75010.1"/>
    <property type="molecule type" value="Genomic_DNA"/>
</dbReference>
<gene>
    <name evidence="6" type="ORF">PS938_00134</name>
</gene>
<dbReference type="EC" id="1.13.11.82" evidence="6"/>
<dbReference type="PANTHER" id="PTHR10543">
    <property type="entry name" value="BETA-CAROTENE DIOXYGENASE"/>
    <property type="match status" value="1"/>
</dbReference>
<evidence type="ECO:0000256" key="4">
    <source>
        <dbReference type="ARBA" id="ARBA00023004"/>
    </source>
</evidence>
<feature type="binding site" evidence="5">
    <location>
        <position position="172"/>
    </location>
    <ligand>
        <name>Fe cation</name>
        <dbReference type="ChEBI" id="CHEBI:24875"/>
        <note>catalytic</note>
    </ligand>
</feature>
<evidence type="ECO:0000256" key="3">
    <source>
        <dbReference type="ARBA" id="ARBA00023002"/>
    </source>
</evidence>
<keyword evidence="2 5" id="KW-0479">Metal-binding</keyword>
<comment type="similarity">
    <text evidence="1">Belongs to the carotenoid oxygenase family.</text>
</comment>
<dbReference type="GO" id="GO:0016121">
    <property type="term" value="P:carotene catabolic process"/>
    <property type="evidence" value="ECO:0007669"/>
    <property type="project" value="TreeGrafter"/>
</dbReference>
<evidence type="ECO:0000313" key="6">
    <source>
        <dbReference type="EMBL" id="VVP75010.1"/>
    </source>
</evidence>
<reference evidence="6 7" key="1">
    <citation type="submission" date="2019-09" db="EMBL/GenBank/DDBJ databases">
        <authorList>
            <person name="Chandra G."/>
            <person name="Truman W A."/>
        </authorList>
    </citation>
    <scope>NUCLEOTIDE SEQUENCE [LARGE SCALE GENOMIC DNA]</scope>
    <source>
        <strain evidence="6">PS938</strain>
    </source>
</reference>
<accession>A0A5E7RMW9</accession>
<proteinExistence type="inferred from homology"/>
<dbReference type="GO" id="GO:0010436">
    <property type="term" value="F:carotenoid dioxygenase activity"/>
    <property type="evidence" value="ECO:0007669"/>
    <property type="project" value="TreeGrafter"/>
</dbReference>
<protein>
    <submittedName>
        <fullName evidence="6">8'-apo-carotenoid 13,14-cleaving dioxygenase</fullName>
        <ecNumber evidence="6">1.13.11.82</ecNumber>
    </submittedName>
</protein>